<organism evidence="9 10">
    <name type="scientific">Microbaculum marinum</name>
    <dbReference type="NCBI Taxonomy" id="1764581"/>
    <lineage>
        <taxon>Bacteria</taxon>
        <taxon>Pseudomonadati</taxon>
        <taxon>Pseudomonadota</taxon>
        <taxon>Alphaproteobacteria</taxon>
        <taxon>Hyphomicrobiales</taxon>
        <taxon>Tepidamorphaceae</taxon>
        <taxon>Microbaculum</taxon>
    </lineage>
</organism>
<evidence type="ECO:0000259" key="8">
    <source>
        <dbReference type="Pfam" id="PF00483"/>
    </source>
</evidence>
<name>A0AAW9RTW5_9HYPH</name>
<reference evidence="9 10" key="1">
    <citation type="submission" date="2024-02" db="EMBL/GenBank/DDBJ databases">
        <title>Genome analysis and characterization of Microbaculum marinisediminis sp. nov., isolated from marine sediment.</title>
        <authorList>
            <person name="Du Z.-J."/>
            <person name="Ye Y.-Q."/>
            <person name="Zhang Z.-R."/>
            <person name="Yuan S.-M."/>
            <person name="Zhang X.-Y."/>
        </authorList>
    </citation>
    <scope>NUCLEOTIDE SEQUENCE [LARGE SCALE GENOMIC DNA]</scope>
    <source>
        <strain evidence="9 10">SDUM1044001</strain>
    </source>
</reference>
<dbReference type="InterPro" id="IPR005835">
    <property type="entry name" value="NTP_transferase_dom"/>
</dbReference>
<dbReference type="EMBL" id="JAZHOF010000006">
    <property type="protein sequence ID" value="MEJ8572844.1"/>
    <property type="molecule type" value="Genomic_DNA"/>
</dbReference>
<dbReference type="AlphaFoldDB" id="A0AAW9RTW5"/>
<dbReference type="Pfam" id="PF13242">
    <property type="entry name" value="Hydrolase_like"/>
    <property type="match status" value="1"/>
</dbReference>
<keyword evidence="10" id="KW-1185">Reference proteome</keyword>
<dbReference type="Proteomes" id="UP001378188">
    <property type="component" value="Unassembled WGS sequence"/>
</dbReference>
<evidence type="ECO:0000256" key="5">
    <source>
        <dbReference type="ARBA" id="ARBA00022801"/>
    </source>
</evidence>
<comment type="caution">
    <text evidence="9">The sequence shown here is derived from an EMBL/GenBank/DDBJ whole genome shotgun (WGS) entry which is preliminary data.</text>
</comment>
<evidence type="ECO:0000256" key="7">
    <source>
        <dbReference type="ARBA" id="ARBA00031828"/>
    </source>
</evidence>
<dbReference type="Gene3D" id="3.40.50.1000">
    <property type="entry name" value="HAD superfamily/HAD-like"/>
    <property type="match status" value="1"/>
</dbReference>
<dbReference type="SUPFAM" id="SSF53448">
    <property type="entry name" value="Nucleotide-diphospho-sugar transferases"/>
    <property type="match status" value="1"/>
</dbReference>
<keyword evidence="4" id="KW-0479">Metal-binding</keyword>
<keyword evidence="3" id="KW-0963">Cytoplasm</keyword>
<dbReference type="NCBIfam" id="TIGR01656">
    <property type="entry name" value="Histidinol-ppas"/>
    <property type="match status" value="1"/>
</dbReference>
<dbReference type="InterPro" id="IPR023214">
    <property type="entry name" value="HAD_sf"/>
</dbReference>
<accession>A0AAW9RTW5</accession>
<dbReference type="CDD" id="cd07503">
    <property type="entry name" value="HAD_HisB-N"/>
    <property type="match status" value="1"/>
</dbReference>
<evidence type="ECO:0000256" key="6">
    <source>
        <dbReference type="ARBA" id="ARBA00023277"/>
    </source>
</evidence>
<comment type="similarity">
    <text evidence="2">Belongs to the GmhB family.</text>
</comment>
<dbReference type="InterPro" id="IPR006549">
    <property type="entry name" value="HAD-SF_hydro_IIIA"/>
</dbReference>
<evidence type="ECO:0000256" key="2">
    <source>
        <dbReference type="ARBA" id="ARBA00005628"/>
    </source>
</evidence>
<dbReference type="GO" id="GO:0005737">
    <property type="term" value="C:cytoplasm"/>
    <property type="evidence" value="ECO:0007669"/>
    <property type="project" value="UniProtKB-SubCell"/>
</dbReference>
<dbReference type="RefSeq" id="WP_340330829.1">
    <property type="nucleotide sequence ID" value="NZ_JAZHOF010000006.1"/>
</dbReference>
<keyword evidence="5 9" id="KW-0378">Hydrolase</keyword>
<dbReference type="GO" id="GO:0046872">
    <property type="term" value="F:metal ion binding"/>
    <property type="evidence" value="ECO:0007669"/>
    <property type="project" value="UniProtKB-KW"/>
</dbReference>
<dbReference type="GO" id="GO:0005975">
    <property type="term" value="P:carbohydrate metabolic process"/>
    <property type="evidence" value="ECO:0007669"/>
    <property type="project" value="InterPro"/>
</dbReference>
<comment type="subcellular location">
    <subcellularLocation>
        <location evidence="1">Cytoplasm</location>
    </subcellularLocation>
</comment>
<dbReference type="InterPro" id="IPR004446">
    <property type="entry name" value="Heptose_bisP_phosphatase"/>
</dbReference>
<feature type="domain" description="Nucleotidyl transferase" evidence="8">
    <location>
        <begin position="17"/>
        <end position="245"/>
    </location>
</feature>
<sequence length="446" mass="48514">MSLSEAPLSAPVRHLAIVAGGRGTRMAGVADDLPKALVAVGGKPVLQHQLECAAASGIEAVTIFAGHLAHRIAAFVGDGSRFGLRVKVEVETTPLGTAGAVLQALDTLPEHFFIVYGDVMLAVDLAAMGRRHVERTADFTTFVHPNDHPHDSDLLEIDEQGWVVAVYRYPHPEGVFLPNLVNAALYVARRDALRSIGRGGNRDFMQHVLAPLGVSGRRVLAYRSREYVKDMGTPDRLEQVTRDLRDGKLDRGAAHLPAPTVFLDRDGTINEERGFLASHDELELVPGAGRALRRLRDGGFRLLMVTNQPVIARGDACEEEVDTIHRRLAWELGKHGAYLDDIYLCPHHPDSGFPGERPELKGPCDCRKPGTGMFERARRDHPLDVGRSWMVGDRTADIEFARRTGLRSILVRTGAAGKDGKYAAVPNHVAADLGEAAEIVLASTPP</sequence>
<dbReference type="Gene3D" id="3.90.550.10">
    <property type="entry name" value="Spore Coat Polysaccharide Biosynthesis Protein SpsA, Chain A"/>
    <property type="match status" value="1"/>
</dbReference>
<dbReference type="SUPFAM" id="SSF56784">
    <property type="entry name" value="HAD-like"/>
    <property type="match status" value="1"/>
</dbReference>
<dbReference type="InterPro" id="IPR006543">
    <property type="entry name" value="Histidinol-phos"/>
</dbReference>
<dbReference type="InterPro" id="IPR036412">
    <property type="entry name" value="HAD-like_sf"/>
</dbReference>
<dbReference type="GO" id="GO:0016791">
    <property type="term" value="F:phosphatase activity"/>
    <property type="evidence" value="ECO:0007669"/>
    <property type="project" value="InterPro"/>
</dbReference>
<evidence type="ECO:0000313" key="10">
    <source>
        <dbReference type="Proteomes" id="UP001378188"/>
    </source>
</evidence>
<dbReference type="PANTHER" id="PTHR42891">
    <property type="entry name" value="D-GLYCERO-BETA-D-MANNO-HEPTOSE-1,7-BISPHOSPHATE 7-PHOSPHATASE"/>
    <property type="match status" value="1"/>
</dbReference>
<dbReference type="InterPro" id="IPR029044">
    <property type="entry name" value="Nucleotide-diphossugar_trans"/>
</dbReference>
<dbReference type="PANTHER" id="PTHR42891:SF1">
    <property type="entry name" value="D-GLYCERO-BETA-D-MANNO-HEPTOSE-1,7-BISPHOSPHATE 7-PHOSPHATASE"/>
    <property type="match status" value="1"/>
</dbReference>
<evidence type="ECO:0000256" key="3">
    <source>
        <dbReference type="ARBA" id="ARBA00022490"/>
    </source>
</evidence>
<evidence type="ECO:0000313" key="9">
    <source>
        <dbReference type="EMBL" id="MEJ8572844.1"/>
    </source>
</evidence>
<proteinExistence type="inferred from homology"/>
<gene>
    <name evidence="9" type="ORF">V3328_15240</name>
</gene>
<protein>
    <recommendedName>
        <fullName evidence="7">D,D-heptose 1,7-bisphosphate phosphatase</fullName>
    </recommendedName>
</protein>
<dbReference type="NCBIfam" id="TIGR01662">
    <property type="entry name" value="HAD-SF-IIIA"/>
    <property type="match status" value="1"/>
</dbReference>
<evidence type="ECO:0000256" key="1">
    <source>
        <dbReference type="ARBA" id="ARBA00004496"/>
    </source>
</evidence>
<dbReference type="Pfam" id="PF00483">
    <property type="entry name" value="NTP_transferase"/>
    <property type="match status" value="1"/>
</dbReference>
<dbReference type="CDD" id="cd04181">
    <property type="entry name" value="NTP_transferase"/>
    <property type="match status" value="1"/>
</dbReference>
<evidence type="ECO:0000256" key="4">
    <source>
        <dbReference type="ARBA" id="ARBA00022723"/>
    </source>
</evidence>
<keyword evidence="6" id="KW-0119">Carbohydrate metabolism</keyword>